<keyword evidence="2 4" id="KW-0378">Hydrolase</keyword>
<comment type="caution">
    <text evidence="7">The sequence shown here is derived from an EMBL/GenBank/DDBJ whole genome shotgun (WGS) entry which is preliminary data.</text>
</comment>
<dbReference type="Gene3D" id="2.60.120.560">
    <property type="entry name" value="Exo-inulinase, domain 1"/>
    <property type="match status" value="1"/>
</dbReference>
<protein>
    <submittedName>
        <fullName evidence="7">Glycoside hydrolase family 32 protein</fullName>
    </submittedName>
</protein>
<dbReference type="Gene3D" id="2.115.10.20">
    <property type="entry name" value="Glycosyl hydrolase domain, family 43"/>
    <property type="match status" value="1"/>
</dbReference>
<dbReference type="InterPro" id="IPR001362">
    <property type="entry name" value="Glyco_hydro_32"/>
</dbReference>
<proteinExistence type="inferred from homology"/>
<sequence length="467" mass="51381">MSTLRPRVHFTARQYWLNDPNGLVYAGGAYHLFYQHNPRAAEHGYMSWGHATSPDLLTWTEHDVALPWRERHDVFSGSAVVDWANTSGLGRPGDPHPPVVAMYTAAGYYHQAQHLAVSRDGGATWDFATPDPVLDEGKQDFRDPKTFRHAASGQWISVVVHPDERQIGVYGSPDLHVWRELSRFGPVGGVDGIWEVPDLFPLTTPDGQERWVMKVDVFAGGPQGGTGAQYWVGDFDGAVFTPTQPARWADWGKDFYAAITYSDLPDPGRRVWLAWMNSWDYAKAIPTHPWRGAMTLPRELGLAPDGTEWALTQTPVRELDGVRQERRELIPGQDVEVTPGQALDLEMTVPQGGRAILTFRSEAGVEATLRAGGGELVLERPARADVPGFGGTHAAPLPPAGGDTDLRVILDTCSLEVFAAGGRVSLTDLLLPAAPVTRVTLDGEARRALWPLRPCVPDWEGEESPER</sequence>
<accession>A0ABV7ZAK1</accession>
<dbReference type="GO" id="GO:0016787">
    <property type="term" value="F:hydrolase activity"/>
    <property type="evidence" value="ECO:0007669"/>
    <property type="project" value="UniProtKB-KW"/>
</dbReference>
<keyword evidence="3 4" id="KW-0326">Glycosidase</keyword>
<evidence type="ECO:0000256" key="2">
    <source>
        <dbReference type="ARBA" id="ARBA00022801"/>
    </source>
</evidence>
<feature type="domain" description="Glycosyl hydrolase family 32 C-terminal" evidence="6">
    <location>
        <begin position="338"/>
        <end position="441"/>
    </location>
</feature>
<keyword evidence="8" id="KW-1185">Reference proteome</keyword>
<dbReference type="InterPro" id="IPR013320">
    <property type="entry name" value="ConA-like_dom_sf"/>
</dbReference>
<evidence type="ECO:0000256" key="3">
    <source>
        <dbReference type="ARBA" id="ARBA00023295"/>
    </source>
</evidence>
<evidence type="ECO:0000313" key="8">
    <source>
        <dbReference type="Proteomes" id="UP001595803"/>
    </source>
</evidence>
<dbReference type="SUPFAM" id="SSF75005">
    <property type="entry name" value="Arabinanase/levansucrase/invertase"/>
    <property type="match status" value="1"/>
</dbReference>
<name>A0ABV7ZAK1_9DEIO</name>
<dbReference type="PANTHER" id="PTHR42800:SF1">
    <property type="entry name" value="EXOINULINASE INUD (AFU_ORTHOLOGUE AFUA_5G00480)"/>
    <property type="match status" value="1"/>
</dbReference>
<dbReference type="SMART" id="SM00640">
    <property type="entry name" value="Glyco_32"/>
    <property type="match status" value="1"/>
</dbReference>
<reference evidence="8" key="1">
    <citation type="journal article" date="2019" name="Int. J. Syst. Evol. Microbiol.">
        <title>The Global Catalogue of Microorganisms (GCM) 10K type strain sequencing project: providing services to taxonomists for standard genome sequencing and annotation.</title>
        <authorList>
            <consortium name="The Broad Institute Genomics Platform"/>
            <consortium name="The Broad Institute Genome Sequencing Center for Infectious Disease"/>
            <person name="Wu L."/>
            <person name="Ma J."/>
        </authorList>
    </citation>
    <scope>NUCLEOTIDE SEQUENCE [LARGE SCALE GENOMIC DNA]</scope>
    <source>
        <strain evidence="8">CCTCC AB 2017081</strain>
    </source>
</reference>
<dbReference type="RefSeq" id="WP_322472942.1">
    <property type="nucleotide sequence ID" value="NZ_JBHRZG010000016.1"/>
</dbReference>
<evidence type="ECO:0000259" key="5">
    <source>
        <dbReference type="Pfam" id="PF00251"/>
    </source>
</evidence>
<organism evidence="7 8">
    <name type="scientific">Deinococcus rufus</name>
    <dbReference type="NCBI Taxonomy" id="2136097"/>
    <lineage>
        <taxon>Bacteria</taxon>
        <taxon>Thermotogati</taxon>
        <taxon>Deinococcota</taxon>
        <taxon>Deinococci</taxon>
        <taxon>Deinococcales</taxon>
        <taxon>Deinococcaceae</taxon>
        <taxon>Deinococcus</taxon>
    </lineage>
</organism>
<dbReference type="EMBL" id="JBHRZG010000016">
    <property type="protein sequence ID" value="MFC3834005.1"/>
    <property type="molecule type" value="Genomic_DNA"/>
</dbReference>
<evidence type="ECO:0000313" key="7">
    <source>
        <dbReference type="EMBL" id="MFC3834005.1"/>
    </source>
</evidence>
<dbReference type="CDD" id="cd18622">
    <property type="entry name" value="GH32_Inu-like"/>
    <property type="match status" value="1"/>
</dbReference>
<evidence type="ECO:0000256" key="4">
    <source>
        <dbReference type="RuleBase" id="RU362110"/>
    </source>
</evidence>
<gene>
    <name evidence="7" type="ORF">ACFOSB_14150</name>
</gene>
<dbReference type="Pfam" id="PF00251">
    <property type="entry name" value="Glyco_hydro_32N"/>
    <property type="match status" value="1"/>
</dbReference>
<feature type="domain" description="Glycosyl hydrolase family 32 N-terminal" evidence="5">
    <location>
        <begin position="9"/>
        <end position="315"/>
    </location>
</feature>
<comment type="similarity">
    <text evidence="1 4">Belongs to the glycosyl hydrolase 32 family.</text>
</comment>
<dbReference type="SUPFAM" id="SSF49899">
    <property type="entry name" value="Concanavalin A-like lectins/glucanases"/>
    <property type="match status" value="1"/>
</dbReference>
<dbReference type="InterPro" id="IPR013148">
    <property type="entry name" value="Glyco_hydro_32_N"/>
</dbReference>
<dbReference type="PANTHER" id="PTHR42800">
    <property type="entry name" value="EXOINULINASE INUD (AFU_ORTHOLOGUE AFUA_5G00480)"/>
    <property type="match status" value="1"/>
</dbReference>
<dbReference type="InterPro" id="IPR023296">
    <property type="entry name" value="Glyco_hydro_beta-prop_sf"/>
</dbReference>
<evidence type="ECO:0000259" key="6">
    <source>
        <dbReference type="Pfam" id="PF08244"/>
    </source>
</evidence>
<dbReference type="Proteomes" id="UP001595803">
    <property type="component" value="Unassembled WGS sequence"/>
</dbReference>
<evidence type="ECO:0000256" key="1">
    <source>
        <dbReference type="ARBA" id="ARBA00009902"/>
    </source>
</evidence>
<dbReference type="Pfam" id="PF08244">
    <property type="entry name" value="Glyco_hydro_32C"/>
    <property type="match status" value="1"/>
</dbReference>
<dbReference type="InterPro" id="IPR013189">
    <property type="entry name" value="Glyco_hydro_32_C"/>
</dbReference>